<reference evidence="4" key="1">
    <citation type="journal article" date="2023" name="Mol. Phylogenet. Evol.">
        <title>Genome-scale phylogeny and comparative genomics of the fungal order Sordariales.</title>
        <authorList>
            <person name="Hensen N."/>
            <person name="Bonometti L."/>
            <person name="Westerberg I."/>
            <person name="Brannstrom I.O."/>
            <person name="Guillou S."/>
            <person name="Cros-Aarteil S."/>
            <person name="Calhoun S."/>
            <person name="Haridas S."/>
            <person name="Kuo A."/>
            <person name="Mondo S."/>
            <person name="Pangilinan J."/>
            <person name="Riley R."/>
            <person name="LaButti K."/>
            <person name="Andreopoulos B."/>
            <person name="Lipzen A."/>
            <person name="Chen C."/>
            <person name="Yan M."/>
            <person name="Daum C."/>
            <person name="Ng V."/>
            <person name="Clum A."/>
            <person name="Steindorff A."/>
            <person name="Ohm R.A."/>
            <person name="Martin F."/>
            <person name="Silar P."/>
            <person name="Natvig D.O."/>
            <person name="Lalanne C."/>
            <person name="Gautier V."/>
            <person name="Ament-Velasquez S.L."/>
            <person name="Kruys A."/>
            <person name="Hutchinson M.I."/>
            <person name="Powell A.J."/>
            <person name="Barry K."/>
            <person name="Miller A.N."/>
            <person name="Grigoriev I.V."/>
            <person name="Debuchy R."/>
            <person name="Gladieux P."/>
            <person name="Hiltunen Thoren M."/>
            <person name="Johannesson H."/>
        </authorList>
    </citation>
    <scope>NUCLEOTIDE SEQUENCE</scope>
    <source>
        <strain evidence="4">PSN293</strain>
    </source>
</reference>
<evidence type="ECO:0000313" key="4">
    <source>
        <dbReference type="EMBL" id="KAK4211436.1"/>
    </source>
</evidence>
<evidence type="ECO:0000259" key="3">
    <source>
        <dbReference type="Pfam" id="PF00551"/>
    </source>
</evidence>
<organism evidence="4 5">
    <name type="scientific">Rhypophila decipiens</name>
    <dbReference type="NCBI Taxonomy" id="261697"/>
    <lineage>
        <taxon>Eukaryota</taxon>
        <taxon>Fungi</taxon>
        <taxon>Dikarya</taxon>
        <taxon>Ascomycota</taxon>
        <taxon>Pezizomycotina</taxon>
        <taxon>Sordariomycetes</taxon>
        <taxon>Sordariomycetidae</taxon>
        <taxon>Sordariales</taxon>
        <taxon>Naviculisporaceae</taxon>
        <taxon>Rhypophila</taxon>
    </lineage>
</organism>
<feature type="domain" description="Formyl transferase N-terminal" evidence="3">
    <location>
        <begin position="56"/>
        <end position="241"/>
    </location>
</feature>
<dbReference type="PANTHER" id="PTHR11138:SF5">
    <property type="entry name" value="METHIONYL-TRNA FORMYLTRANSFERASE, MITOCHONDRIAL"/>
    <property type="match status" value="1"/>
</dbReference>
<dbReference type="InterPro" id="IPR036477">
    <property type="entry name" value="Formyl_transf_N_sf"/>
</dbReference>
<comment type="caution">
    <text evidence="4">The sequence shown here is derived from an EMBL/GenBank/DDBJ whole genome shotgun (WGS) entry which is preliminary data.</text>
</comment>
<dbReference type="Proteomes" id="UP001301769">
    <property type="component" value="Unassembled WGS sequence"/>
</dbReference>
<dbReference type="CDD" id="cd08646">
    <property type="entry name" value="FMT_core_Met-tRNA-FMT_N"/>
    <property type="match status" value="1"/>
</dbReference>
<dbReference type="GO" id="GO:0004479">
    <property type="term" value="F:methionyl-tRNA formyltransferase activity"/>
    <property type="evidence" value="ECO:0007669"/>
    <property type="project" value="UniProtKB-EC"/>
</dbReference>
<feature type="compositionally biased region" description="Basic residues" evidence="2">
    <location>
        <begin position="367"/>
        <end position="376"/>
    </location>
</feature>
<dbReference type="InterPro" id="IPR041711">
    <property type="entry name" value="Met-tRNA-FMT_N"/>
</dbReference>
<keyword evidence="5" id="KW-1185">Reference proteome</keyword>
<dbReference type="EC" id="2.1.2.9" evidence="1"/>
<feature type="compositionally biased region" description="Low complexity" evidence="2">
    <location>
        <begin position="387"/>
        <end position="405"/>
    </location>
</feature>
<dbReference type="GO" id="GO:0005739">
    <property type="term" value="C:mitochondrion"/>
    <property type="evidence" value="ECO:0007669"/>
    <property type="project" value="TreeGrafter"/>
</dbReference>
<sequence>MTWLSPAASSNFFLASRRIVGPRGLDLPTIACRNKHAPNLTQRFITGARPRDPLRVLFCGSDSFSQKSLDALIKEHKSNPDLIQSIDVAVRPLKPVGRGMKQLAPKGPMHILAEQHQLPLHEIDTFTGWNLPKYDLPINLIIAVSFGLFVPPRILRSAQFGGLNVHPSLLPDLRGPAPIHHALLARDTHTGVSLQTLSDKTFDAGAVLLQTPLPGIPIDPSWDVEALTQRLAVVGSEMLIQGLRKGLYIPPHVDVSRRSKSSVAVSGGFQPRHAPKLEKFDYQIQWDSWTAYDAAIRSTKLHEKPWTTAIDKKGKSQRWTMEGVEEVQDQGSNEMRAIEREFKKQQTANQKQQTVNILEFQQTLHRPPPKRTKKHSIFNSPTETTLPKSDASTTTTSSTGDPSTKTLTIRKAYFPSPKNDNTKSIIIFHNGRFLRIAKITVEGKPTRPAALVAEQYKRTVPVQQLIELAVAEEKHKNSLLSKSAATHDKGSILSGVGIVA</sequence>
<dbReference type="EMBL" id="MU858149">
    <property type="protein sequence ID" value="KAK4211436.1"/>
    <property type="molecule type" value="Genomic_DNA"/>
</dbReference>
<dbReference type="Pfam" id="PF00551">
    <property type="entry name" value="Formyl_trans_N"/>
    <property type="match status" value="1"/>
</dbReference>
<dbReference type="SUPFAM" id="SSF53328">
    <property type="entry name" value="Formyltransferase"/>
    <property type="match status" value="1"/>
</dbReference>
<dbReference type="PANTHER" id="PTHR11138">
    <property type="entry name" value="METHIONYL-TRNA FORMYLTRANSFERASE"/>
    <property type="match status" value="1"/>
</dbReference>
<dbReference type="AlphaFoldDB" id="A0AAN6Y3B1"/>
<accession>A0AAN6Y3B1</accession>
<gene>
    <name evidence="4" type="ORF">QBC37DRAFT_426952</name>
</gene>
<proteinExistence type="predicted"/>
<evidence type="ECO:0000313" key="5">
    <source>
        <dbReference type="Proteomes" id="UP001301769"/>
    </source>
</evidence>
<evidence type="ECO:0000256" key="2">
    <source>
        <dbReference type="SAM" id="MobiDB-lite"/>
    </source>
</evidence>
<feature type="compositionally biased region" description="Polar residues" evidence="2">
    <location>
        <begin position="377"/>
        <end position="386"/>
    </location>
</feature>
<feature type="region of interest" description="Disordered" evidence="2">
    <location>
        <begin position="360"/>
        <end position="405"/>
    </location>
</feature>
<name>A0AAN6Y3B1_9PEZI</name>
<protein>
    <recommendedName>
        <fullName evidence="1">methionyl-tRNA formyltransferase</fullName>
        <ecNumber evidence="1">2.1.2.9</ecNumber>
    </recommendedName>
</protein>
<reference evidence="4" key="2">
    <citation type="submission" date="2023-05" db="EMBL/GenBank/DDBJ databases">
        <authorList>
            <consortium name="Lawrence Berkeley National Laboratory"/>
            <person name="Steindorff A."/>
            <person name="Hensen N."/>
            <person name="Bonometti L."/>
            <person name="Westerberg I."/>
            <person name="Brannstrom I.O."/>
            <person name="Guillou S."/>
            <person name="Cros-Aarteil S."/>
            <person name="Calhoun S."/>
            <person name="Haridas S."/>
            <person name="Kuo A."/>
            <person name="Mondo S."/>
            <person name="Pangilinan J."/>
            <person name="Riley R."/>
            <person name="Labutti K."/>
            <person name="Andreopoulos B."/>
            <person name="Lipzen A."/>
            <person name="Chen C."/>
            <person name="Yanf M."/>
            <person name="Daum C."/>
            <person name="Ng V."/>
            <person name="Clum A."/>
            <person name="Ohm R."/>
            <person name="Martin F."/>
            <person name="Silar P."/>
            <person name="Natvig D."/>
            <person name="Lalanne C."/>
            <person name="Gautier V."/>
            <person name="Ament-Velasquez S.L."/>
            <person name="Kruys A."/>
            <person name="Hutchinson M.I."/>
            <person name="Powell A.J."/>
            <person name="Barry K."/>
            <person name="Miller A.N."/>
            <person name="Grigoriev I.V."/>
            <person name="Debuchy R."/>
            <person name="Gladieux P."/>
            <person name="Thoren M.H."/>
            <person name="Johannesson H."/>
        </authorList>
    </citation>
    <scope>NUCLEOTIDE SEQUENCE</scope>
    <source>
        <strain evidence="4">PSN293</strain>
    </source>
</reference>
<dbReference type="InterPro" id="IPR002376">
    <property type="entry name" value="Formyl_transf_N"/>
</dbReference>
<dbReference type="Gene3D" id="3.40.50.12230">
    <property type="match status" value="1"/>
</dbReference>
<evidence type="ECO:0000256" key="1">
    <source>
        <dbReference type="ARBA" id="ARBA00012261"/>
    </source>
</evidence>